<dbReference type="InterPro" id="IPR013149">
    <property type="entry name" value="ADH-like_C"/>
</dbReference>
<dbReference type="SUPFAM" id="SSF50129">
    <property type="entry name" value="GroES-like"/>
    <property type="match status" value="1"/>
</dbReference>
<evidence type="ECO:0000256" key="1">
    <source>
        <dbReference type="ARBA" id="ARBA00023002"/>
    </source>
</evidence>
<name>A0A7X6RG86_9NOCA</name>
<dbReference type="InterPro" id="IPR020843">
    <property type="entry name" value="ER"/>
</dbReference>
<feature type="domain" description="Enoyl reductase (ER)" evidence="3">
    <location>
        <begin position="9"/>
        <end position="351"/>
    </location>
</feature>
<dbReference type="Gene3D" id="3.40.50.720">
    <property type="entry name" value="NAD(P)-binding Rossmann-like Domain"/>
    <property type="match status" value="1"/>
</dbReference>
<comment type="caution">
    <text evidence="4">The sequence shown here is derived from an EMBL/GenBank/DDBJ whole genome shotgun (WGS) entry which is preliminary data.</text>
</comment>
<dbReference type="InterPro" id="IPR011032">
    <property type="entry name" value="GroES-like_sf"/>
</dbReference>
<dbReference type="SMART" id="SM00829">
    <property type="entry name" value="PKS_ER"/>
    <property type="match status" value="1"/>
</dbReference>
<accession>A0A7X6RG86</accession>
<dbReference type="GO" id="GO:0016491">
    <property type="term" value="F:oxidoreductase activity"/>
    <property type="evidence" value="ECO:0007669"/>
    <property type="project" value="UniProtKB-KW"/>
</dbReference>
<keyword evidence="2" id="KW-0479">Metal-binding</keyword>
<dbReference type="Proteomes" id="UP000523447">
    <property type="component" value="Unassembled WGS sequence"/>
</dbReference>
<keyword evidence="2" id="KW-0862">Zinc</keyword>
<dbReference type="PROSITE" id="PS00059">
    <property type="entry name" value="ADH_ZINC"/>
    <property type="match status" value="1"/>
</dbReference>
<keyword evidence="1" id="KW-0560">Oxidoreductase</keyword>
<keyword evidence="5" id="KW-1185">Reference proteome</keyword>
<sequence>MRAAQFFEGRFTVADVADPPALGPGQIRIAVAACGICGSDLSMSKDACRFADVAVAAGYPLAAFDAARPVVLGHEYAGVVTEIASGVDDFAVGDRVAGIGLATDTATGIPTIIGYSNSYHGAFGEQIVVDAYWVRKVPDGLSLDHATLAEPLHVGEMHVQQSGLGPGDSALVIGCGTIGLGAIVAAKAHGAKVVIAAEPAAARRELAARMGADVVVDPTEQDPIDAWNSLVAEGNTLVGDSGQGTLIAYECSGRPGVLNDLMYRLPFNSRIQVLAAGFAEETIVPVVPQFRRIAVNFGHGPYRDAYDITLQRLAAGEIDAEAIITGRVGLDGVAGAFAALREPRGHVKIIVRPEGFEDRS</sequence>
<dbReference type="InterPro" id="IPR013154">
    <property type="entry name" value="ADH-like_N"/>
</dbReference>
<dbReference type="SUPFAM" id="SSF51735">
    <property type="entry name" value="NAD(P)-binding Rossmann-fold domains"/>
    <property type="match status" value="1"/>
</dbReference>
<dbReference type="PANTHER" id="PTHR43189:SF1">
    <property type="entry name" value="ZINC-TYPE ALCOHOL DEHYDROGENASE-LIKE PROTEIN C1198.01"/>
    <property type="match status" value="1"/>
</dbReference>
<reference evidence="4 5" key="1">
    <citation type="submission" date="2020-04" db="EMBL/GenBank/DDBJ databases">
        <title>MicrobeNet Type strains.</title>
        <authorList>
            <person name="Nicholson A.C."/>
        </authorList>
    </citation>
    <scope>NUCLEOTIDE SEQUENCE [LARGE SCALE GENOMIC DNA]</scope>
    <source>
        <strain evidence="4 5">DSM 44445</strain>
    </source>
</reference>
<evidence type="ECO:0000313" key="5">
    <source>
        <dbReference type="Proteomes" id="UP000523447"/>
    </source>
</evidence>
<comment type="similarity">
    <text evidence="2">Belongs to the zinc-containing alcohol dehydrogenase family.</text>
</comment>
<dbReference type="GO" id="GO:0008270">
    <property type="term" value="F:zinc ion binding"/>
    <property type="evidence" value="ECO:0007669"/>
    <property type="project" value="InterPro"/>
</dbReference>
<evidence type="ECO:0000259" key="3">
    <source>
        <dbReference type="SMART" id="SM00829"/>
    </source>
</evidence>
<dbReference type="InterPro" id="IPR036291">
    <property type="entry name" value="NAD(P)-bd_dom_sf"/>
</dbReference>
<dbReference type="AlphaFoldDB" id="A0A7X6RG86"/>
<dbReference type="Pfam" id="PF08240">
    <property type="entry name" value="ADH_N"/>
    <property type="match status" value="1"/>
</dbReference>
<organism evidence="4 5">
    <name type="scientific">Nocardia veterana</name>
    <dbReference type="NCBI Taxonomy" id="132249"/>
    <lineage>
        <taxon>Bacteria</taxon>
        <taxon>Bacillati</taxon>
        <taxon>Actinomycetota</taxon>
        <taxon>Actinomycetes</taxon>
        <taxon>Mycobacteriales</taxon>
        <taxon>Nocardiaceae</taxon>
        <taxon>Nocardia</taxon>
    </lineage>
</organism>
<dbReference type="EMBL" id="JAAXPE010000002">
    <property type="protein sequence ID" value="NKY84786.1"/>
    <property type="molecule type" value="Genomic_DNA"/>
</dbReference>
<protein>
    <submittedName>
        <fullName evidence="4">Alcohol dehydrogenase catalytic domain-containing protein</fullName>
    </submittedName>
</protein>
<dbReference type="RefSeq" id="WP_040720485.1">
    <property type="nucleotide sequence ID" value="NZ_CAWPHS010000012.1"/>
</dbReference>
<gene>
    <name evidence="4" type="ORF">HGA07_04000</name>
</gene>
<dbReference type="Pfam" id="PF00107">
    <property type="entry name" value="ADH_zinc_N"/>
    <property type="match status" value="1"/>
</dbReference>
<proteinExistence type="inferred from homology"/>
<evidence type="ECO:0000313" key="4">
    <source>
        <dbReference type="EMBL" id="NKY84786.1"/>
    </source>
</evidence>
<dbReference type="InterPro" id="IPR002328">
    <property type="entry name" value="ADH_Zn_CS"/>
</dbReference>
<evidence type="ECO:0000256" key="2">
    <source>
        <dbReference type="RuleBase" id="RU361277"/>
    </source>
</evidence>
<dbReference type="PANTHER" id="PTHR43189">
    <property type="entry name" value="ZINC-TYPE ALCOHOL DEHYDROGENASE-LIKE PROTEIN C1198.01-RELATED"/>
    <property type="match status" value="1"/>
</dbReference>
<comment type="cofactor">
    <cofactor evidence="2">
        <name>Zn(2+)</name>
        <dbReference type="ChEBI" id="CHEBI:29105"/>
    </cofactor>
</comment>
<dbReference type="Gene3D" id="3.90.180.10">
    <property type="entry name" value="Medium-chain alcohol dehydrogenases, catalytic domain"/>
    <property type="match status" value="1"/>
</dbReference>